<feature type="transmembrane region" description="Helical" evidence="1">
    <location>
        <begin position="92"/>
        <end position="109"/>
    </location>
</feature>
<name>A0ABQ5NA62_9CLOT</name>
<evidence type="ECO:0000313" key="3">
    <source>
        <dbReference type="Proteomes" id="UP001208567"/>
    </source>
</evidence>
<sequence length="233" mass="27204">MINIRAGEYSRKKVIRENFMAFSLVLTIPLLTTFYILLNNSKRGVYNLVTDIDKAIPFMSIFVIPYILWYAFIILTFLYLCIKDREMYYKTLISYDIGMVVCFIIYFIFQTTVPRPEVAGSDIFSRIVMLIYKYDQPFNCFPSIHVLSCYLMIKAINESKAGNLINRILVFSVASAIILSTLFIKQHVILDAFSAMFISSIVFNFVKKIDLERILGWIKKQYSLLMMKKKLET</sequence>
<reference evidence="2 3" key="1">
    <citation type="journal article" date="2024" name="Int. J. Syst. Evol. Microbiol.">
        <title>Clostridium omnivorum sp. nov., isolated from anoxic soil under the treatment of reductive soil disinfestation.</title>
        <authorList>
            <person name="Ueki A."/>
            <person name="Tonouchi A."/>
            <person name="Kaku N."/>
            <person name="Honma S."/>
            <person name="Ueki K."/>
        </authorList>
    </citation>
    <scope>NUCLEOTIDE SEQUENCE [LARGE SCALE GENOMIC DNA]</scope>
    <source>
        <strain evidence="2 3">E14</strain>
    </source>
</reference>
<feature type="transmembrane region" description="Helical" evidence="1">
    <location>
        <begin position="58"/>
        <end position="80"/>
    </location>
</feature>
<keyword evidence="1" id="KW-0472">Membrane</keyword>
<feature type="transmembrane region" description="Helical" evidence="1">
    <location>
        <begin position="20"/>
        <end position="38"/>
    </location>
</feature>
<dbReference type="EMBL" id="BRXR01000001">
    <property type="protein sequence ID" value="GLC32089.1"/>
    <property type="molecule type" value="Genomic_DNA"/>
</dbReference>
<accession>A0ABQ5NA62</accession>
<proteinExistence type="predicted"/>
<gene>
    <name evidence="2" type="ORF">bsdE14_34990</name>
</gene>
<feature type="transmembrane region" description="Helical" evidence="1">
    <location>
        <begin position="165"/>
        <end position="183"/>
    </location>
</feature>
<keyword evidence="1" id="KW-1133">Transmembrane helix</keyword>
<protein>
    <submittedName>
        <fullName evidence="2">Inositol phosphorylceramide synthase</fullName>
    </submittedName>
</protein>
<keyword evidence="3" id="KW-1185">Reference proteome</keyword>
<keyword evidence="1" id="KW-0812">Transmembrane</keyword>
<evidence type="ECO:0000313" key="2">
    <source>
        <dbReference type="EMBL" id="GLC32089.1"/>
    </source>
</evidence>
<feature type="transmembrane region" description="Helical" evidence="1">
    <location>
        <begin position="189"/>
        <end position="206"/>
    </location>
</feature>
<feature type="transmembrane region" description="Helical" evidence="1">
    <location>
        <begin position="136"/>
        <end position="153"/>
    </location>
</feature>
<dbReference type="RefSeq" id="WP_264851399.1">
    <property type="nucleotide sequence ID" value="NZ_BRXR01000001.1"/>
</dbReference>
<dbReference type="Proteomes" id="UP001208567">
    <property type="component" value="Unassembled WGS sequence"/>
</dbReference>
<comment type="caution">
    <text evidence="2">The sequence shown here is derived from an EMBL/GenBank/DDBJ whole genome shotgun (WGS) entry which is preliminary data.</text>
</comment>
<evidence type="ECO:0000256" key="1">
    <source>
        <dbReference type="SAM" id="Phobius"/>
    </source>
</evidence>
<organism evidence="2 3">
    <name type="scientific">Clostridium omnivorum</name>
    <dbReference type="NCBI Taxonomy" id="1604902"/>
    <lineage>
        <taxon>Bacteria</taxon>
        <taxon>Bacillati</taxon>
        <taxon>Bacillota</taxon>
        <taxon>Clostridia</taxon>
        <taxon>Eubacteriales</taxon>
        <taxon>Clostridiaceae</taxon>
        <taxon>Clostridium</taxon>
    </lineage>
</organism>